<gene>
    <name evidence="2" type="ORF">L3V74_16045</name>
    <name evidence="3" type="ORF">Q7W82_15490</name>
</gene>
<dbReference type="RefSeq" id="WP_242160810.1">
    <property type="nucleotide sequence ID" value="NZ_CP131914.1"/>
</dbReference>
<protein>
    <submittedName>
        <fullName evidence="3">Uncharacterized protein</fullName>
    </submittedName>
</protein>
<keyword evidence="4" id="KW-1185">Reference proteome</keyword>
<evidence type="ECO:0000313" key="4">
    <source>
        <dbReference type="Proteomes" id="UP001430647"/>
    </source>
</evidence>
<reference evidence="3" key="3">
    <citation type="submission" date="2023-08" db="EMBL/GenBank/DDBJ databases">
        <title>Complete genome sequence of Xanthomonas indica.</title>
        <authorList>
            <person name="Patil P.B."/>
            <person name="Rana R."/>
        </authorList>
    </citation>
    <scope>NUCLEOTIDE SEQUENCE</scope>
    <source>
        <strain evidence="3">PPL560</strain>
    </source>
</reference>
<evidence type="ECO:0000313" key="3">
    <source>
        <dbReference type="EMBL" id="XCI79670.1"/>
    </source>
</evidence>
<keyword evidence="1" id="KW-1133">Transmembrane helix</keyword>
<dbReference type="EMBL" id="JAKJPQ010000014">
    <property type="protein sequence ID" value="MCI2263048.1"/>
    <property type="molecule type" value="Genomic_DNA"/>
</dbReference>
<keyword evidence="1" id="KW-0812">Transmembrane</keyword>
<keyword evidence="1" id="KW-0472">Membrane</keyword>
<reference evidence="2" key="2">
    <citation type="submission" date="2022-01" db="EMBL/GenBank/DDBJ databases">
        <authorList>
            <person name="Rana R."/>
            <person name="Patil P.B."/>
        </authorList>
    </citation>
    <scope>NUCLEOTIDE SEQUENCE</scope>
    <source>
        <strain evidence="2">PPL560</strain>
    </source>
</reference>
<evidence type="ECO:0000313" key="2">
    <source>
        <dbReference type="EMBL" id="MCI2263048.1"/>
    </source>
</evidence>
<dbReference type="KEGG" id="xin:Q7W82_15490"/>
<accession>A0AAU8I2S2</accession>
<feature type="transmembrane region" description="Helical" evidence="1">
    <location>
        <begin position="20"/>
        <end position="40"/>
    </location>
</feature>
<dbReference type="Proteomes" id="UP001430647">
    <property type="component" value="Unassembled WGS sequence"/>
</dbReference>
<organism evidence="3">
    <name type="scientific">Xanthomonas indica</name>
    <dbReference type="NCBI Taxonomy" id="2912242"/>
    <lineage>
        <taxon>Bacteria</taxon>
        <taxon>Pseudomonadati</taxon>
        <taxon>Pseudomonadota</taxon>
        <taxon>Gammaproteobacteria</taxon>
        <taxon>Lysobacterales</taxon>
        <taxon>Lysobacteraceae</taxon>
        <taxon>Xanthomonas</taxon>
    </lineage>
</organism>
<dbReference type="AlphaFoldDB" id="A0AAU8I2S2"/>
<name>A0AAU8I2S2_9XANT</name>
<dbReference type="EMBL" id="CP131914">
    <property type="protein sequence ID" value="XCI79670.1"/>
    <property type="molecule type" value="Genomic_DNA"/>
</dbReference>
<sequence length="72" mass="7941">MEGLLSNSVFIGADRAASDVFRRLPWICACAVSGAFLLATRVSRRRVELRHPAVGRLRAARSQYVSAIQRLA</sequence>
<evidence type="ECO:0000256" key="1">
    <source>
        <dbReference type="SAM" id="Phobius"/>
    </source>
</evidence>
<proteinExistence type="predicted"/>
<reference evidence="2 4" key="1">
    <citation type="journal article" date="2022" name="Curr. Microbiol.">
        <title>Xanthomonas indica sp. nov., a Novel Member of Non-Pathogenic Xanthomonas Community from Healthy Rice Seeds.</title>
        <authorList>
            <person name="Rana R."/>
            <person name="Madhavan V.N."/>
            <person name="Saroha T."/>
            <person name="Bansal K."/>
            <person name="Kaur A."/>
            <person name="Sonti R.V."/>
            <person name="Patel H.K."/>
            <person name="Patil P.B."/>
        </authorList>
    </citation>
    <scope>NUCLEOTIDE SEQUENCE [LARGE SCALE GENOMIC DNA]</scope>
    <source>
        <strain evidence="2 4">PPL560</strain>
    </source>
</reference>